<comment type="caution">
    <text evidence="2">The sequence shown here is derived from an EMBL/GenBank/DDBJ whole genome shotgun (WGS) entry which is preliminary data.</text>
</comment>
<name>A0A0L0BST0_LUCCU</name>
<sequence length="182" mass="19941">METFNEFAVIALLKYEIVPQKVPRHGSSMKSPLRIHIVSKIRQAIIVFEWILEIPTSFVTLSIDIKRGSDLLAGCFGPPITSLGTVAEITGPSQLCVCTGFKRLVIAFFLVGVCIGFVPMLSVIPQRGYYGTSTSANGKCCPRSELVPLNVTTEGNVADELNRMDEIELNANTSEHLVDLRT</sequence>
<evidence type="ECO:0000256" key="1">
    <source>
        <dbReference type="SAM" id="Phobius"/>
    </source>
</evidence>
<evidence type="ECO:0000313" key="2">
    <source>
        <dbReference type="EMBL" id="KNC23097.1"/>
    </source>
</evidence>
<keyword evidence="3" id="KW-1185">Reference proteome</keyword>
<keyword evidence="1" id="KW-1133">Transmembrane helix</keyword>
<dbReference type="EMBL" id="JRES01001418">
    <property type="protein sequence ID" value="KNC23097.1"/>
    <property type="molecule type" value="Genomic_DNA"/>
</dbReference>
<feature type="transmembrane region" description="Helical" evidence="1">
    <location>
        <begin position="104"/>
        <end position="124"/>
    </location>
</feature>
<keyword evidence="1" id="KW-0812">Transmembrane</keyword>
<dbReference type="Proteomes" id="UP000037069">
    <property type="component" value="Unassembled WGS sequence"/>
</dbReference>
<reference evidence="2 3" key="1">
    <citation type="journal article" date="2015" name="Nat. Commun.">
        <title>Lucilia cuprina genome unlocks parasitic fly biology to underpin future interventions.</title>
        <authorList>
            <person name="Anstead C.A."/>
            <person name="Korhonen P.K."/>
            <person name="Young N.D."/>
            <person name="Hall R.S."/>
            <person name="Jex A.R."/>
            <person name="Murali S.C."/>
            <person name="Hughes D.S."/>
            <person name="Lee S.F."/>
            <person name="Perry T."/>
            <person name="Stroehlein A.J."/>
            <person name="Ansell B.R."/>
            <person name="Breugelmans B."/>
            <person name="Hofmann A."/>
            <person name="Qu J."/>
            <person name="Dugan S."/>
            <person name="Lee S.L."/>
            <person name="Chao H."/>
            <person name="Dinh H."/>
            <person name="Han Y."/>
            <person name="Doddapaneni H.V."/>
            <person name="Worley K.C."/>
            <person name="Muzny D.M."/>
            <person name="Ioannidis P."/>
            <person name="Waterhouse R.M."/>
            <person name="Zdobnov E.M."/>
            <person name="James P.J."/>
            <person name="Bagnall N.H."/>
            <person name="Kotze A.C."/>
            <person name="Gibbs R.A."/>
            <person name="Richards S."/>
            <person name="Batterham P."/>
            <person name="Gasser R.B."/>
        </authorList>
    </citation>
    <scope>NUCLEOTIDE SEQUENCE [LARGE SCALE GENOMIC DNA]</scope>
    <source>
        <strain evidence="2 3">LS</strain>
        <tissue evidence="2">Full body</tissue>
    </source>
</reference>
<proteinExistence type="predicted"/>
<accession>A0A0L0BST0</accession>
<gene>
    <name evidence="2" type="ORF">FF38_07174</name>
</gene>
<dbReference type="AlphaFoldDB" id="A0A0L0BST0"/>
<keyword evidence="1" id="KW-0472">Membrane</keyword>
<evidence type="ECO:0000313" key="3">
    <source>
        <dbReference type="Proteomes" id="UP000037069"/>
    </source>
</evidence>
<organism evidence="2 3">
    <name type="scientific">Lucilia cuprina</name>
    <name type="common">Green bottle fly</name>
    <name type="synonym">Australian sheep blowfly</name>
    <dbReference type="NCBI Taxonomy" id="7375"/>
    <lineage>
        <taxon>Eukaryota</taxon>
        <taxon>Metazoa</taxon>
        <taxon>Ecdysozoa</taxon>
        <taxon>Arthropoda</taxon>
        <taxon>Hexapoda</taxon>
        <taxon>Insecta</taxon>
        <taxon>Pterygota</taxon>
        <taxon>Neoptera</taxon>
        <taxon>Endopterygota</taxon>
        <taxon>Diptera</taxon>
        <taxon>Brachycera</taxon>
        <taxon>Muscomorpha</taxon>
        <taxon>Oestroidea</taxon>
        <taxon>Calliphoridae</taxon>
        <taxon>Luciliinae</taxon>
        <taxon>Lucilia</taxon>
    </lineage>
</organism>
<protein>
    <submittedName>
        <fullName evidence="2">Uncharacterized protein</fullName>
    </submittedName>
</protein>